<organism evidence="1">
    <name type="scientific">Candidatus Methanophaga sp. ANME-1 ERB7</name>
    <dbReference type="NCBI Taxonomy" id="2759913"/>
    <lineage>
        <taxon>Archaea</taxon>
        <taxon>Methanobacteriati</taxon>
        <taxon>Methanobacteriota</taxon>
        <taxon>Stenosarchaea group</taxon>
        <taxon>Methanomicrobia</taxon>
        <taxon>Candidatus Methanophagales</taxon>
        <taxon>Candidatus Methanophagaceae</taxon>
        <taxon>Candidatus Methanophaga</taxon>
    </lineage>
</organism>
<protein>
    <submittedName>
        <fullName evidence="1">Uncharacterized protein</fullName>
    </submittedName>
</protein>
<sequence>MKSRGFFYVAIQIHQSLIEIEGLEGEMKKKDEKAESILGEILEEIPEFVDPLKAVAESAKETMRK</sequence>
<accession>A0A7G9ZAA6</accession>
<evidence type="ECO:0000313" key="1">
    <source>
        <dbReference type="EMBL" id="QNO57190.1"/>
    </source>
</evidence>
<gene>
    <name evidence="1" type="ORF">LOCNCDEO_00001</name>
</gene>
<dbReference type="EMBL" id="MT631682">
    <property type="protein sequence ID" value="QNO57190.1"/>
    <property type="molecule type" value="Genomic_DNA"/>
</dbReference>
<dbReference type="AlphaFoldDB" id="A0A7G9ZAA6"/>
<proteinExistence type="predicted"/>
<name>A0A7G9ZAA6_9EURY</name>
<reference evidence="1" key="1">
    <citation type="submission" date="2020-06" db="EMBL/GenBank/DDBJ databases">
        <title>Unique genomic features of the anaerobic methanotrophic archaea.</title>
        <authorList>
            <person name="Chadwick G.L."/>
            <person name="Skennerton C.T."/>
            <person name="Laso-Perez R."/>
            <person name="Leu A.O."/>
            <person name="Speth D.R."/>
            <person name="Yu H."/>
            <person name="Morgan-Lang C."/>
            <person name="Hatzenpichler R."/>
            <person name="Goudeau D."/>
            <person name="Malmstrom R."/>
            <person name="Brazelton W.J."/>
            <person name="Woyke T."/>
            <person name="Hallam S.J."/>
            <person name="Tyson G.W."/>
            <person name="Wegener G."/>
            <person name="Boetius A."/>
            <person name="Orphan V."/>
        </authorList>
    </citation>
    <scope>NUCLEOTIDE SEQUENCE</scope>
</reference>